<proteinExistence type="predicted"/>
<dbReference type="Proteomes" id="UP000275267">
    <property type="component" value="Unassembled WGS sequence"/>
</dbReference>
<dbReference type="PANTHER" id="PTHR20961:SF11">
    <property type="entry name" value="OS12G0238900 PROTEIN"/>
    <property type="match status" value="1"/>
</dbReference>
<dbReference type="AlphaFoldDB" id="A0A3L6R5B9"/>
<dbReference type="InterPro" id="IPR007657">
    <property type="entry name" value="Glycosyltransferase_61"/>
</dbReference>
<evidence type="ECO:0000256" key="1">
    <source>
        <dbReference type="SAM" id="MobiDB-lite"/>
    </source>
</evidence>
<dbReference type="STRING" id="4540.A0A3L6R5B9"/>
<evidence type="ECO:0000313" key="2">
    <source>
        <dbReference type="EMBL" id="RLM94118.1"/>
    </source>
</evidence>
<feature type="region of interest" description="Disordered" evidence="1">
    <location>
        <begin position="85"/>
        <end position="142"/>
    </location>
</feature>
<name>A0A3L6R5B9_PANMI</name>
<dbReference type="PANTHER" id="PTHR20961">
    <property type="entry name" value="GLYCOSYLTRANSFERASE"/>
    <property type="match status" value="1"/>
</dbReference>
<dbReference type="OrthoDB" id="529273at2759"/>
<reference evidence="3" key="1">
    <citation type="journal article" date="2019" name="Nat. Commun.">
        <title>The genome of broomcorn millet.</title>
        <authorList>
            <person name="Zou C."/>
            <person name="Miki D."/>
            <person name="Li D."/>
            <person name="Tang Q."/>
            <person name="Xiao L."/>
            <person name="Rajput S."/>
            <person name="Deng P."/>
            <person name="Jia W."/>
            <person name="Huang R."/>
            <person name="Zhang M."/>
            <person name="Sun Y."/>
            <person name="Hu J."/>
            <person name="Fu X."/>
            <person name="Schnable P.S."/>
            <person name="Li F."/>
            <person name="Zhang H."/>
            <person name="Feng B."/>
            <person name="Zhu X."/>
            <person name="Liu R."/>
            <person name="Schnable J.C."/>
            <person name="Zhu J.-K."/>
            <person name="Zhang H."/>
        </authorList>
    </citation>
    <scope>NUCLEOTIDE SEQUENCE [LARGE SCALE GENOMIC DNA]</scope>
</reference>
<gene>
    <name evidence="2" type="ORF">C2845_PM08G06900</name>
</gene>
<comment type="caution">
    <text evidence="2">The sequence shown here is derived from an EMBL/GenBank/DDBJ whole genome shotgun (WGS) entry which is preliminary data.</text>
</comment>
<organism evidence="2 3">
    <name type="scientific">Panicum miliaceum</name>
    <name type="common">Proso millet</name>
    <name type="synonym">Broomcorn millet</name>
    <dbReference type="NCBI Taxonomy" id="4540"/>
    <lineage>
        <taxon>Eukaryota</taxon>
        <taxon>Viridiplantae</taxon>
        <taxon>Streptophyta</taxon>
        <taxon>Embryophyta</taxon>
        <taxon>Tracheophyta</taxon>
        <taxon>Spermatophyta</taxon>
        <taxon>Magnoliopsida</taxon>
        <taxon>Liliopsida</taxon>
        <taxon>Poales</taxon>
        <taxon>Poaceae</taxon>
        <taxon>PACMAD clade</taxon>
        <taxon>Panicoideae</taxon>
        <taxon>Panicodae</taxon>
        <taxon>Paniceae</taxon>
        <taxon>Panicinae</taxon>
        <taxon>Panicum</taxon>
        <taxon>Panicum sect. Panicum</taxon>
    </lineage>
</organism>
<dbReference type="GO" id="GO:0016757">
    <property type="term" value="F:glycosyltransferase activity"/>
    <property type="evidence" value="ECO:0007669"/>
    <property type="project" value="InterPro"/>
</dbReference>
<dbReference type="EMBL" id="PQIB02000010">
    <property type="protein sequence ID" value="RLM94118.1"/>
    <property type="molecule type" value="Genomic_DNA"/>
</dbReference>
<accession>A0A3L6R5B9</accession>
<protein>
    <submittedName>
        <fullName evidence="2">Uncharacterized protein</fullName>
    </submittedName>
</protein>
<evidence type="ECO:0000313" key="3">
    <source>
        <dbReference type="Proteomes" id="UP000275267"/>
    </source>
</evidence>
<sequence>MPSGIETRRCDDEDGVSAWLWRTIEPRTQGETYTAGAPGRRGERAEIRRGAWWLVKHDALLRGLSLRRHAPLDLAKAAAASGRGGALLPLRRGRPARAPGAHDRAGAQPGRPRDAGLHTVPPARSRRPGTRPRAPAVAREGSPSEEVGFEAVVNELDVANDIAQVGRLIDLFDALVGVHGAALTNMMFLPPDAMGLRNIQYEISVHKSTPKHKYPRDHEIFTNPTALHKKGFKFMRHMLLNGQDITIDLNCFRWCCSGRSRPHASE</sequence>
<keyword evidence="3" id="KW-1185">Reference proteome</keyword>
<feature type="compositionally biased region" description="Basic and acidic residues" evidence="1">
    <location>
        <begin position="100"/>
        <end position="116"/>
    </location>
</feature>